<dbReference type="STRING" id="673.AL542_15510"/>
<dbReference type="KEGG" id="gho:AL542_15510"/>
<dbReference type="Proteomes" id="UP000254512">
    <property type="component" value="Unassembled WGS sequence"/>
</dbReference>
<dbReference type="RefSeq" id="WP_005503022.1">
    <property type="nucleotide sequence ID" value="NZ_CP014056.2"/>
</dbReference>
<sequence length="280" mass="30788">MFKVSAGATPNIRNAEQSYAQPFQVKGIKNCVQKEGAILVIAKSGISEEDAIGITGQQVPRVVTDKPVRDIIFLNKEAFDEYEKTCKKLREMELSLQDKSFDNALSAILKYSALKQKALLIEDADISSYRKLYISGHGNAGVGCLGSGSQLFSVPEIVDALQTSGILEQIKDIRLTSCGSADKRKPTSFSKEHIENARKESGTLEKILSGEKHSLAEHVSQEIWSRGFTDVHVSGYHGNGVFVSSKEENLPQSHLRSLEIPAVNIIRRSDVRVILTSQVD</sequence>
<dbReference type="EMBL" id="UGHD01000002">
    <property type="protein sequence ID" value="STO57808.1"/>
    <property type="molecule type" value="Genomic_DNA"/>
</dbReference>
<evidence type="ECO:0008006" key="3">
    <source>
        <dbReference type="Google" id="ProtNLM"/>
    </source>
</evidence>
<evidence type="ECO:0000313" key="2">
    <source>
        <dbReference type="Proteomes" id="UP000254512"/>
    </source>
</evidence>
<gene>
    <name evidence="1" type="ORF">NCTC11645_02201</name>
</gene>
<name>A0A377HNJ2_GRIHO</name>
<protein>
    <recommendedName>
        <fullName evidence="3">OspB protein</fullName>
    </recommendedName>
</protein>
<dbReference type="AlphaFoldDB" id="A0A377HNJ2"/>
<accession>A0A377HNJ2</accession>
<evidence type="ECO:0000313" key="1">
    <source>
        <dbReference type="EMBL" id="STO57808.1"/>
    </source>
</evidence>
<dbReference type="GeneID" id="58897350"/>
<organism evidence="1 2">
    <name type="scientific">Grimontia hollisae</name>
    <name type="common">Vibrio hollisae</name>
    <dbReference type="NCBI Taxonomy" id="673"/>
    <lineage>
        <taxon>Bacteria</taxon>
        <taxon>Pseudomonadati</taxon>
        <taxon>Pseudomonadota</taxon>
        <taxon>Gammaproteobacteria</taxon>
        <taxon>Vibrionales</taxon>
        <taxon>Vibrionaceae</taxon>
        <taxon>Grimontia</taxon>
    </lineage>
</organism>
<reference evidence="1 2" key="1">
    <citation type="submission" date="2018-06" db="EMBL/GenBank/DDBJ databases">
        <authorList>
            <consortium name="Pathogen Informatics"/>
            <person name="Doyle S."/>
        </authorList>
    </citation>
    <scope>NUCLEOTIDE SEQUENCE [LARGE SCALE GENOMIC DNA]</scope>
    <source>
        <strain evidence="1 2">NCTC11645</strain>
    </source>
</reference>
<proteinExistence type="predicted"/>